<evidence type="ECO:0000313" key="3">
    <source>
        <dbReference type="EMBL" id="MEJ8851164.1"/>
    </source>
</evidence>
<comment type="caution">
    <text evidence="3">The sequence shown here is derived from an EMBL/GenBank/DDBJ whole genome shotgun (WGS) entry which is preliminary data.</text>
</comment>
<dbReference type="Proteomes" id="UP001385892">
    <property type="component" value="Unassembled WGS sequence"/>
</dbReference>
<evidence type="ECO:0000313" key="4">
    <source>
        <dbReference type="Proteomes" id="UP001385892"/>
    </source>
</evidence>
<proteinExistence type="inferred from homology"/>
<evidence type="ECO:0000256" key="1">
    <source>
        <dbReference type="ARBA" id="ARBA00005254"/>
    </source>
</evidence>
<dbReference type="PANTHER" id="PTHR43802:SF1">
    <property type="entry name" value="IP11341P-RELATED"/>
    <property type="match status" value="1"/>
</dbReference>
<keyword evidence="4" id="KW-1185">Reference proteome</keyword>
<dbReference type="SUPFAM" id="SSF52096">
    <property type="entry name" value="ClpP/crotonase"/>
    <property type="match status" value="1"/>
</dbReference>
<dbReference type="CDD" id="cd06558">
    <property type="entry name" value="crotonase-like"/>
    <property type="match status" value="1"/>
</dbReference>
<dbReference type="Pfam" id="PF00378">
    <property type="entry name" value="ECH_1"/>
    <property type="match status" value="1"/>
</dbReference>
<comment type="similarity">
    <text evidence="1">Belongs to the enoyl-CoA hydratase/isomerase family.</text>
</comment>
<dbReference type="InterPro" id="IPR001753">
    <property type="entry name" value="Enoyl-CoA_hydra/iso"/>
</dbReference>
<sequence>MSELVVKTEMDQSVLKVRLCSPENRNSLTAELRQQLGQAMELAENDRNVRAVLLTAEGPTFCSGGDFKMLKTQCDPWPVHRRFRNLSRWLMPLITLDKPVVVGMRGYAVGGGMGLALTGDVVIAGESAKLMSGFFRLGTIPDIGMMYHLPRLIGMARAKNFLFSGATLSAQEALDLGLVAKVVPDDQLEAVALAEAHRLTQGPAEVMGLAKSLMARSFETSLNDMFAFEGLGQALAMSNPEFREGLNAAIEGRRADFAGAAAGTSKPADSSDAPQARVA</sequence>
<protein>
    <submittedName>
        <fullName evidence="3">Enoyl-CoA hydratase-related protein</fullName>
    </submittedName>
</protein>
<name>A0ABU8WW75_9BURK</name>
<reference evidence="3 4" key="1">
    <citation type="submission" date="2024-03" db="EMBL/GenBank/DDBJ databases">
        <title>Novel species of the genus Variovorax.</title>
        <authorList>
            <person name="Liu Q."/>
            <person name="Xin Y.-H."/>
        </authorList>
    </citation>
    <scope>NUCLEOTIDE SEQUENCE [LARGE SCALE GENOMIC DNA]</scope>
    <source>
        <strain evidence="3 4">KACC 18900</strain>
    </source>
</reference>
<accession>A0ABU8WW75</accession>
<gene>
    <name evidence="3" type="ORF">WKW82_31320</name>
</gene>
<dbReference type="EMBL" id="JBBKZT010000020">
    <property type="protein sequence ID" value="MEJ8851164.1"/>
    <property type="molecule type" value="Genomic_DNA"/>
</dbReference>
<dbReference type="RefSeq" id="WP_340346698.1">
    <property type="nucleotide sequence ID" value="NZ_JBBKZT010000020.1"/>
</dbReference>
<organism evidence="3 4">
    <name type="scientific">Variovorax rhizosphaerae</name>
    <dbReference type="NCBI Taxonomy" id="1836200"/>
    <lineage>
        <taxon>Bacteria</taxon>
        <taxon>Pseudomonadati</taxon>
        <taxon>Pseudomonadota</taxon>
        <taxon>Betaproteobacteria</taxon>
        <taxon>Burkholderiales</taxon>
        <taxon>Comamonadaceae</taxon>
        <taxon>Variovorax</taxon>
    </lineage>
</organism>
<evidence type="ECO:0000256" key="2">
    <source>
        <dbReference type="SAM" id="MobiDB-lite"/>
    </source>
</evidence>
<dbReference type="InterPro" id="IPR029045">
    <property type="entry name" value="ClpP/crotonase-like_dom_sf"/>
</dbReference>
<feature type="region of interest" description="Disordered" evidence="2">
    <location>
        <begin position="260"/>
        <end position="279"/>
    </location>
</feature>
<dbReference type="PANTHER" id="PTHR43802">
    <property type="entry name" value="ENOYL-COA HYDRATASE"/>
    <property type="match status" value="1"/>
</dbReference>
<dbReference type="Gene3D" id="3.90.226.10">
    <property type="entry name" value="2-enoyl-CoA Hydratase, Chain A, domain 1"/>
    <property type="match status" value="1"/>
</dbReference>